<sequence>MDSSKTQEILRKKCPSLYKLMDSGSSDTMKIISSPVTGAQLWQLYLEMTKQLIEDGDLLRVQTGASMAILMPFISNCEERKRAVIDMIISSAIMNQNYTVAFNQLKFLWSSVSSNSHGSSGCISKREERSTSVEGTFFASHAVLFYLQHKDCNNYWNLLNYTLTQCANERNITNIFRVINRMYLSEKPRPNYALALLINNVLILRSSIRYAIMSLGYWRQVNGPEPYVSLLLGICFLCHSGHKHLIARHPPVLQVRLEF</sequence>
<keyword evidence="2" id="KW-1185">Reference proteome</keyword>
<protein>
    <submittedName>
        <fullName evidence="1">Uncharacterized protein</fullName>
    </submittedName>
</protein>
<dbReference type="Proteomes" id="UP001626550">
    <property type="component" value="Unassembled WGS sequence"/>
</dbReference>
<gene>
    <name evidence="1" type="ORF">Ciccas_010165</name>
</gene>
<evidence type="ECO:0000313" key="1">
    <source>
        <dbReference type="EMBL" id="KAL3311257.1"/>
    </source>
</evidence>
<dbReference type="EMBL" id="JBJKFK010002335">
    <property type="protein sequence ID" value="KAL3311257.1"/>
    <property type="molecule type" value="Genomic_DNA"/>
</dbReference>
<organism evidence="1 2">
    <name type="scientific">Cichlidogyrus casuarinus</name>
    <dbReference type="NCBI Taxonomy" id="1844966"/>
    <lineage>
        <taxon>Eukaryota</taxon>
        <taxon>Metazoa</taxon>
        <taxon>Spiralia</taxon>
        <taxon>Lophotrochozoa</taxon>
        <taxon>Platyhelminthes</taxon>
        <taxon>Monogenea</taxon>
        <taxon>Monopisthocotylea</taxon>
        <taxon>Dactylogyridea</taxon>
        <taxon>Ancyrocephalidae</taxon>
        <taxon>Cichlidogyrus</taxon>
    </lineage>
</organism>
<proteinExistence type="predicted"/>
<evidence type="ECO:0000313" key="2">
    <source>
        <dbReference type="Proteomes" id="UP001626550"/>
    </source>
</evidence>
<comment type="caution">
    <text evidence="1">The sequence shown here is derived from an EMBL/GenBank/DDBJ whole genome shotgun (WGS) entry which is preliminary data.</text>
</comment>
<name>A0ABD2PWH9_9PLAT</name>
<dbReference type="AlphaFoldDB" id="A0ABD2PWH9"/>
<reference evidence="1 2" key="1">
    <citation type="submission" date="2024-11" db="EMBL/GenBank/DDBJ databases">
        <title>Adaptive evolution of stress response genes in parasites aligns with host niche diversity.</title>
        <authorList>
            <person name="Hahn C."/>
            <person name="Resl P."/>
        </authorList>
    </citation>
    <scope>NUCLEOTIDE SEQUENCE [LARGE SCALE GENOMIC DNA]</scope>
    <source>
        <strain evidence="1">EGGRZ-B1_66</strain>
        <tissue evidence="1">Body</tissue>
    </source>
</reference>
<accession>A0ABD2PWH9</accession>